<gene>
    <name evidence="13" type="primary">LOC110747359</name>
</gene>
<keyword evidence="7 11" id="KW-1133">Transmembrane helix</keyword>
<evidence type="ECO:0000256" key="5">
    <source>
        <dbReference type="ARBA" id="ARBA00022692"/>
    </source>
</evidence>
<evidence type="ECO:0000313" key="12">
    <source>
        <dbReference type="Proteomes" id="UP000515124"/>
    </source>
</evidence>
<dbReference type="PRINTS" id="PR00019">
    <property type="entry name" value="LEURICHRPT"/>
</dbReference>
<dbReference type="PANTHER" id="PTHR48062">
    <property type="entry name" value="RECEPTOR-LIKE PROTEIN 14"/>
    <property type="match status" value="1"/>
</dbReference>
<dbReference type="InterPro" id="IPR051502">
    <property type="entry name" value="RLP_Defense_Trigger"/>
</dbReference>
<comment type="similarity">
    <text evidence="2">Belongs to the RLP family.</text>
</comment>
<keyword evidence="8 11" id="KW-0472">Membrane</keyword>
<evidence type="ECO:0000256" key="8">
    <source>
        <dbReference type="ARBA" id="ARBA00023136"/>
    </source>
</evidence>
<dbReference type="Proteomes" id="UP000515124">
    <property type="component" value="Unplaced"/>
</dbReference>
<protein>
    <submittedName>
        <fullName evidence="13">Tyrosine-sulfated glycopeptide receptor 1-like</fullName>
    </submittedName>
</protein>
<feature type="transmembrane region" description="Helical" evidence="11">
    <location>
        <begin position="321"/>
        <end position="341"/>
    </location>
</feature>
<proteinExistence type="inferred from homology"/>
<dbReference type="FunFam" id="3.80.10.10:FF:000213">
    <property type="entry name" value="Tyrosine-sulfated glycopeptide receptor 1"/>
    <property type="match status" value="1"/>
</dbReference>
<dbReference type="InterPro" id="IPR032675">
    <property type="entry name" value="LRR_dom_sf"/>
</dbReference>
<keyword evidence="6" id="KW-0677">Repeat</keyword>
<dbReference type="PANTHER" id="PTHR48062:SF4">
    <property type="entry name" value="RECEPTOR-LIKE PROTEIN 2-RELATED"/>
    <property type="match status" value="1"/>
</dbReference>
<dbReference type="RefSeq" id="XP_021803239.1">
    <property type="nucleotide sequence ID" value="XM_021947547.1"/>
</dbReference>
<name>A0A6P5RJS5_PRUAV</name>
<dbReference type="InterPro" id="IPR003591">
    <property type="entry name" value="Leu-rich_rpt_typical-subtyp"/>
</dbReference>
<dbReference type="Pfam" id="PF13855">
    <property type="entry name" value="LRR_8"/>
    <property type="match status" value="2"/>
</dbReference>
<dbReference type="GeneID" id="110747359"/>
<evidence type="ECO:0000256" key="4">
    <source>
        <dbReference type="ARBA" id="ARBA00022614"/>
    </source>
</evidence>
<dbReference type="Pfam" id="PF00560">
    <property type="entry name" value="LRR_1"/>
    <property type="match status" value="1"/>
</dbReference>
<sequence>LTGQISREKVALESLAFLSISTNNLTNATGAFRILKGCKNLTTLVLSKNFMFEPVPDDESLGDPDGFQNLRVFALGGCRFTGQVPTWLGKLKNLQVLDLSFNLITGSLPGWLASLPNLFYIDLSNNRLQGGFHNVLCGMPVLTSKEASDKVDRSYLELPVFMKPNNNATDLQYNQLSNLPPAIYLSNNSLNGSIPIEIGQLKFIHVLDLSHNNFSGSIPDQISNLTNLEKLDLSYNQLSGKIPASLKGLHFLSSFSVEYNDLQGLIPSGGQFDTFTISSFEGNPGLCGPPTPKRSCHQSHQSPQSPPQVLEVTQRSKTQTILIALIFGIFFGIGFGIGFSMDDKKIPIIGRRRK</sequence>
<dbReference type="AlphaFoldDB" id="A0A6P5RJS5"/>
<evidence type="ECO:0000256" key="6">
    <source>
        <dbReference type="ARBA" id="ARBA00022737"/>
    </source>
</evidence>
<evidence type="ECO:0000256" key="2">
    <source>
        <dbReference type="ARBA" id="ARBA00009592"/>
    </source>
</evidence>
<keyword evidence="12" id="KW-1185">Reference proteome</keyword>
<evidence type="ECO:0000256" key="11">
    <source>
        <dbReference type="SAM" id="Phobius"/>
    </source>
</evidence>
<evidence type="ECO:0000256" key="1">
    <source>
        <dbReference type="ARBA" id="ARBA00004236"/>
    </source>
</evidence>
<dbReference type="KEGG" id="pavi:110747359"/>
<dbReference type="PROSITE" id="PS51450">
    <property type="entry name" value="LRR"/>
    <property type="match status" value="2"/>
</dbReference>
<keyword evidence="3" id="KW-1003">Cell membrane</keyword>
<dbReference type="SUPFAM" id="SSF52058">
    <property type="entry name" value="L domain-like"/>
    <property type="match status" value="1"/>
</dbReference>
<dbReference type="SMART" id="SM00369">
    <property type="entry name" value="LRR_TYP"/>
    <property type="match status" value="4"/>
</dbReference>
<dbReference type="InterPro" id="IPR001611">
    <property type="entry name" value="Leu-rich_rpt"/>
</dbReference>
<keyword evidence="4" id="KW-0433">Leucine-rich repeat</keyword>
<keyword evidence="9" id="KW-0325">Glycoprotein</keyword>
<organism evidence="12 13">
    <name type="scientific">Prunus avium</name>
    <name type="common">Cherry</name>
    <name type="synonym">Cerasus avium</name>
    <dbReference type="NCBI Taxonomy" id="42229"/>
    <lineage>
        <taxon>Eukaryota</taxon>
        <taxon>Viridiplantae</taxon>
        <taxon>Streptophyta</taxon>
        <taxon>Embryophyta</taxon>
        <taxon>Tracheophyta</taxon>
        <taxon>Spermatophyta</taxon>
        <taxon>Magnoliopsida</taxon>
        <taxon>eudicotyledons</taxon>
        <taxon>Gunneridae</taxon>
        <taxon>Pentapetalae</taxon>
        <taxon>rosids</taxon>
        <taxon>fabids</taxon>
        <taxon>Rosales</taxon>
        <taxon>Rosaceae</taxon>
        <taxon>Amygdaloideae</taxon>
        <taxon>Amygdaleae</taxon>
        <taxon>Prunus</taxon>
    </lineage>
</organism>
<feature type="non-terminal residue" evidence="13">
    <location>
        <position position="1"/>
    </location>
</feature>
<evidence type="ECO:0000313" key="13">
    <source>
        <dbReference type="RefSeq" id="XP_021803239.1"/>
    </source>
</evidence>
<dbReference type="GO" id="GO:0005886">
    <property type="term" value="C:plasma membrane"/>
    <property type="evidence" value="ECO:0007669"/>
    <property type="project" value="UniProtKB-SubCell"/>
</dbReference>
<accession>A0A6P5RJS5</accession>
<comment type="subcellular location">
    <subcellularLocation>
        <location evidence="1">Cell membrane</location>
    </subcellularLocation>
</comment>
<dbReference type="Gene3D" id="3.80.10.10">
    <property type="entry name" value="Ribonuclease Inhibitor"/>
    <property type="match status" value="1"/>
</dbReference>
<evidence type="ECO:0000256" key="7">
    <source>
        <dbReference type="ARBA" id="ARBA00022989"/>
    </source>
</evidence>
<keyword evidence="5 11" id="KW-0812">Transmembrane</keyword>
<evidence type="ECO:0000256" key="3">
    <source>
        <dbReference type="ARBA" id="ARBA00022475"/>
    </source>
</evidence>
<evidence type="ECO:0000256" key="10">
    <source>
        <dbReference type="SAM" id="MobiDB-lite"/>
    </source>
</evidence>
<feature type="region of interest" description="Disordered" evidence="10">
    <location>
        <begin position="286"/>
        <end position="308"/>
    </location>
</feature>
<evidence type="ECO:0000256" key="9">
    <source>
        <dbReference type="ARBA" id="ARBA00023180"/>
    </source>
</evidence>
<reference evidence="13" key="1">
    <citation type="submission" date="2025-08" db="UniProtKB">
        <authorList>
            <consortium name="RefSeq"/>
        </authorList>
    </citation>
    <scope>IDENTIFICATION</scope>
</reference>